<dbReference type="HOGENOM" id="CLU_002551_1_0_6"/>
<proteinExistence type="predicted"/>
<dbReference type="GO" id="GO:0019867">
    <property type="term" value="C:outer membrane"/>
    <property type="evidence" value="ECO:0007669"/>
    <property type="project" value="InterPro"/>
</dbReference>
<gene>
    <name evidence="3" type="ordered locus">PFL_4376</name>
</gene>
<accession>Q4K8G5</accession>
<dbReference type="SUPFAM" id="SSF103515">
    <property type="entry name" value="Autotransporter"/>
    <property type="match status" value="1"/>
</dbReference>
<dbReference type="CDD" id="cd01344">
    <property type="entry name" value="PL2_Passenger_AT"/>
    <property type="match status" value="1"/>
</dbReference>
<dbReference type="SUPFAM" id="SSF51126">
    <property type="entry name" value="Pectin lyase-like"/>
    <property type="match status" value="1"/>
</dbReference>
<dbReference type="Pfam" id="PF18883">
    <property type="entry name" value="AC_1"/>
    <property type="match status" value="1"/>
</dbReference>
<dbReference type="InterPro" id="IPR006315">
    <property type="entry name" value="OM_autotransptr_brl_dom"/>
</dbReference>
<dbReference type="Gene3D" id="2.40.128.130">
    <property type="entry name" value="Autotransporter beta-domain"/>
    <property type="match status" value="1"/>
</dbReference>
<feature type="domain" description="Autotransporter" evidence="2">
    <location>
        <begin position="774"/>
        <end position="1063"/>
    </location>
</feature>
<evidence type="ECO:0000259" key="2">
    <source>
        <dbReference type="PROSITE" id="PS51208"/>
    </source>
</evidence>
<evidence type="ECO:0000256" key="1">
    <source>
        <dbReference type="SAM" id="SignalP"/>
    </source>
</evidence>
<organism evidence="3 4">
    <name type="scientific">Pseudomonas fluorescens (strain ATCC BAA-477 / NRRL B-23932 / Pf-5)</name>
    <dbReference type="NCBI Taxonomy" id="220664"/>
    <lineage>
        <taxon>Bacteria</taxon>
        <taxon>Pseudomonadati</taxon>
        <taxon>Pseudomonadota</taxon>
        <taxon>Gammaproteobacteria</taxon>
        <taxon>Pseudomonadales</taxon>
        <taxon>Pseudomonadaceae</taxon>
        <taxon>Pseudomonas</taxon>
    </lineage>
</organism>
<dbReference type="PROSITE" id="PS51208">
    <property type="entry name" value="AUTOTRANSPORTER"/>
    <property type="match status" value="1"/>
</dbReference>
<dbReference type="eggNOG" id="COG3210">
    <property type="taxonomic scope" value="Bacteria"/>
</dbReference>
<dbReference type="AlphaFoldDB" id="Q4K8G5"/>
<name>Q4K8G5_PSEF5</name>
<dbReference type="EMBL" id="CP000076">
    <property type="protein sequence ID" value="AAY93631.1"/>
    <property type="molecule type" value="Genomic_DNA"/>
</dbReference>
<sequence length="1063" mass="110274">MQRLVRSTLSGLFTMSLVAVSIQARAAEYGQIDLSNPAGGDSMNLHPGDSVIYDGPGAAINISAKGNNLNAEGVDIQAGSPGGNFTVGVSASDGGHVTLVDSQVLSHRTYALEARGPGSEIVATGTSLTSRQSFGAYAYGGGRITLDGGSITTLGIYGYGVVASGAGTALDARNLSISTSNASGYGAEVSQRASMTLEAVTINTAGEDASVLYVRGAGSSLAFIDSHGTSASYSGARLYGGKFSMLGGSLTAHEDAVFLGYDFDGVGSSADIRDATLSSSNGYGLNLNGDAASATLNNVRISSSGAQAGGIWMFMPETKLVADRFSIDTYGAQFAHGLDNRAGQATLSNGSITTHGANSLGLYLYNQFDSDASIEASNIRIETFGAGSFGALAQTTGADLRLAQSEVVTHGQAAHGLFVRADDARLAVSSTEVITNGNGASALALGNGAVATLENSRLATHGDLASGVWSYVNSGTASNSLSLTGSQISTQDGAGLLASGGDHQFTLMNSSIVARADGQEARGIFLQTRQAMLNNVPVDTGQVSVEASGSTLVGDVFAQNGSVDLSLSAGSELTGALRAESGGRINSLLLDDSSRWNIRGDSTLGTLTNNGTLVFGAAGFQTLTVNDYIGNGTMVFNTHLGDDTSPSDRLVIDGGTASGRTAVRVLNAGGKGGLTQEGIPLVQAINGGTIAADAFYLDTGSSGYRWSVGSLSINGYEYSLVQGGISGNTNDWYLTSEASQVAPEGGAYIGTQQATRTMFDHGLQDRASKRSLGADRQDSGLWMRAQGRHDKGMRMAEGKVDIDSSSDVVQMGGAVLRRPVGAQGALYAGLMAGYGDARIDSTSTLMRRDTNTAVRAKAHGKVSGYSAGVYGTFYADDVNRLGAYVDTWLQYGRYTNRLSSELGSADYDSNLWSASLESGYALAPFAADSPFRAWVVEPRGQLIYSRYTASAADLRDTRLRNGTADAWRSSIGVRLYQQPGQAADESVLRPFVETNWLHSEAVPSVRMGSNSFDARPSRDALELKVGAQVRVARDVELSSHLFGHSGSASEHGYGGQLNLSYSW</sequence>
<dbReference type="InterPro" id="IPR036709">
    <property type="entry name" value="Autotransporte_beta_dom_sf"/>
</dbReference>
<keyword evidence="1" id="KW-0732">Signal</keyword>
<dbReference type="NCBIfam" id="TIGR01414">
    <property type="entry name" value="autotrans_barl"/>
    <property type="match status" value="1"/>
</dbReference>
<dbReference type="InterPro" id="IPR043990">
    <property type="entry name" value="AC_1"/>
</dbReference>
<dbReference type="RefSeq" id="WP_011062646.1">
    <property type="nucleotide sequence ID" value="NC_004129.6"/>
</dbReference>
<dbReference type="InterPro" id="IPR011050">
    <property type="entry name" value="Pectin_lyase_fold/virulence"/>
</dbReference>
<dbReference type="eggNOG" id="COG3468">
    <property type="taxonomic scope" value="Bacteria"/>
</dbReference>
<dbReference type="Proteomes" id="UP000008540">
    <property type="component" value="Chromosome"/>
</dbReference>
<feature type="signal peptide" evidence="1">
    <location>
        <begin position="1"/>
        <end position="26"/>
    </location>
</feature>
<evidence type="ECO:0000313" key="4">
    <source>
        <dbReference type="Proteomes" id="UP000008540"/>
    </source>
</evidence>
<evidence type="ECO:0000313" key="3">
    <source>
        <dbReference type="EMBL" id="AAY93631.1"/>
    </source>
</evidence>
<dbReference type="SMART" id="SM00869">
    <property type="entry name" value="Autotransporter"/>
    <property type="match status" value="1"/>
</dbReference>
<feature type="chain" id="PRO_5004240043" evidence="1">
    <location>
        <begin position="27"/>
        <end position="1063"/>
    </location>
</feature>
<dbReference type="Gene3D" id="2.160.20.20">
    <property type="match status" value="3"/>
</dbReference>
<dbReference type="InterPro" id="IPR012332">
    <property type="entry name" value="Autotransporter_pectin_lyase_C"/>
</dbReference>
<dbReference type="STRING" id="220664.PFL_4376"/>
<reference evidence="3 4" key="1">
    <citation type="journal article" date="2005" name="Nat. Biotechnol.">
        <title>Complete genome sequence of the plant commensal Pseudomonas fluorescens Pf-5.</title>
        <authorList>
            <person name="Paulsen I.T."/>
            <person name="Press C.M."/>
            <person name="Ravel J."/>
            <person name="Kobayashi D.Y."/>
            <person name="Myers G.S."/>
            <person name="Mavrodi D.V."/>
            <person name="DeBoy R.T."/>
            <person name="Seshadri R."/>
            <person name="Ren Q."/>
            <person name="Madupu R."/>
            <person name="Dodson R.J."/>
            <person name="Durkin A.S."/>
            <person name="Brinkac L.M."/>
            <person name="Daugherty S.C."/>
            <person name="Sullivan S.A."/>
            <person name="Rosovitz M.J."/>
            <person name="Gwinn M.L."/>
            <person name="Zhou L."/>
            <person name="Schneider D.J."/>
            <person name="Cartinhour S.W."/>
            <person name="Nelson W.C."/>
            <person name="Weidman J."/>
            <person name="Watkins K."/>
            <person name="Tran K."/>
            <person name="Khouri H."/>
            <person name="Pierson E.A."/>
            <person name="Pierson L.S.III."/>
            <person name="Thomashow L.S."/>
            <person name="Loper J.E."/>
        </authorList>
    </citation>
    <scope>NUCLEOTIDE SEQUENCE [LARGE SCALE GENOMIC DNA]</scope>
    <source>
        <strain evidence="4">ATCC BAA-477 / NRRL B-23932 / Pf-5</strain>
    </source>
</reference>
<dbReference type="InterPro" id="IPR005546">
    <property type="entry name" value="Autotransporte_beta"/>
</dbReference>
<protein>
    <submittedName>
        <fullName evidence="3">Outer membrane autotransporter</fullName>
    </submittedName>
</protein>
<dbReference type="KEGG" id="pfl:PFL_4376"/>